<dbReference type="CDD" id="cd06992">
    <property type="entry name" value="cupin_GDO-like_C"/>
    <property type="match status" value="1"/>
</dbReference>
<dbReference type="CDD" id="cd02216">
    <property type="entry name" value="cupin_GDO-like_N"/>
    <property type="match status" value="1"/>
</dbReference>
<reference evidence="4" key="2">
    <citation type="submission" date="2020-09" db="EMBL/GenBank/DDBJ databases">
        <authorList>
            <person name="Sun Q."/>
            <person name="Ohkuma M."/>
        </authorList>
    </citation>
    <scope>NUCLEOTIDE SEQUENCE</scope>
    <source>
        <strain evidence="4">JCM 19831</strain>
    </source>
</reference>
<accession>A0A917X524</accession>
<feature type="domain" description="Cupin type-2" evidence="3">
    <location>
        <begin position="89"/>
        <end position="154"/>
    </location>
</feature>
<evidence type="ECO:0000256" key="2">
    <source>
        <dbReference type="ARBA" id="ARBA00023002"/>
    </source>
</evidence>
<dbReference type="PANTHER" id="PTHR41517:SF1">
    <property type="entry name" value="CUPIN"/>
    <property type="match status" value="1"/>
</dbReference>
<evidence type="ECO:0000259" key="3">
    <source>
        <dbReference type="Pfam" id="PF07883"/>
    </source>
</evidence>
<comment type="caution">
    <text evidence="4">The sequence shown here is derived from an EMBL/GenBank/DDBJ whole genome shotgun (WGS) entry which is preliminary data.</text>
</comment>
<dbReference type="InterPro" id="IPR014710">
    <property type="entry name" value="RmlC-like_jellyroll"/>
</dbReference>
<dbReference type="GO" id="GO:0051213">
    <property type="term" value="F:dioxygenase activity"/>
    <property type="evidence" value="ECO:0007669"/>
    <property type="project" value="UniProtKB-KW"/>
</dbReference>
<dbReference type="RefSeq" id="WP_190255391.1">
    <property type="nucleotide sequence ID" value="NZ_BMPI01000055.1"/>
</dbReference>
<gene>
    <name evidence="4" type="primary">gtdA</name>
    <name evidence="4" type="ORF">GCM10007977_081350</name>
</gene>
<dbReference type="PANTHER" id="PTHR41517">
    <property type="entry name" value="1,2-DIOXYGENASE PROTEIN-RELATED"/>
    <property type="match status" value="1"/>
</dbReference>
<evidence type="ECO:0000313" key="5">
    <source>
        <dbReference type="Proteomes" id="UP000642070"/>
    </source>
</evidence>
<dbReference type="InterPro" id="IPR047183">
    <property type="entry name" value="GDO-like"/>
</dbReference>
<keyword evidence="2" id="KW-0560">Oxidoreductase</keyword>
<dbReference type="AlphaFoldDB" id="A0A917X524"/>
<keyword evidence="5" id="KW-1185">Reference proteome</keyword>
<keyword evidence="1" id="KW-0223">Dioxygenase</keyword>
<protein>
    <submittedName>
        <fullName evidence="4">Gentisate 1,2-dioxygenase</fullName>
    </submittedName>
</protein>
<sequence length="340" mass="38095">MESTARDQRFYQRLAEVAVAPLWRIPGTTDPEPVVDEVPHLWRWRELAPLLFEAAEVMDLGEEAERRALNAYNPSRKFGTTHNLVAGYQLVLPGEEAPTHRHTPGAIRFMLSGSGHTVVDGEPVLMEPGDLVLTPSLTWHDHRHVGDEPMIWLDGLDVPFVKAMRAGFYEDYPGRELQALLTSEGDSVRRYGAGLAPANDPWAKPYSPLMNYKWSTAYEALRRLAEAGADPHEAVRLEYVNPVTGGHVLPTMACYLQLLVAGTATRGLRHTSSTVFCVVRGSGHSVIGGKRFDWETNDFFAVPSWTWYEHAADPGEEVVLFSMSDRPMLEPFALYREQRA</sequence>
<dbReference type="Pfam" id="PF07883">
    <property type="entry name" value="Cupin_2"/>
    <property type="match status" value="1"/>
</dbReference>
<organism evidence="4 5">
    <name type="scientific">Dactylosporangium sucinum</name>
    <dbReference type="NCBI Taxonomy" id="1424081"/>
    <lineage>
        <taxon>Bacteria</taxon>
        <taxon>Bacillati</taxon>
        <taxon>Actinomycetota</taxon>
        <taxon>Actinomycetes</taxon>
        <taxon>Micromonosporales</taxon>
        <taxon>Micromonosporaceae</taxon>
        <taxon>Dactylosporangium</taxon>
    </lineage>
</organism>
<dbReference type="InterPro" id="IPR011051">
    <property type="entry name" value="RmlC_Cupin_sf"/>
</dbReference>
<proteinExistence type="predicted"/>
<evidence type="ECO:0000256" key="1">
    <source>
        <dbReference type="ARBA" id="ARBA00022964"/>
    </source>
</evidence>
<dbReference type="InterPro" id="IPR013096">
    <property type="entry name" value="Cupin_2"/>
</dbReference>
<reference evidence="4" key="1">
    <citation type="journal article" date="2014" name="Int. J. Syst. Evol. Microbiol.">
        <title>Complete genome sequence of Corynebacterium casei LMG S-19264T (=DSM 44701T), isolated from a smear-ripened cheese.</title>
        <authorList>
            <consortium name="US DOE Joint Genome Institute (JGI-PGF)"/>
            <person name="Walter F."/>
            <person name="Albersmeier A."/>
            <person name="Kalinowski J."/>
            <person name="Ruckert C."/>
        </authorList>
    </citation>
    <scope>NUCLEOTIDE SEQUENCE</scope>
    <source>
        <strain evidence="4">JCM 19831</strain>
    </source>
</reference>
<name>A0A917X524_9ACTN</name>
<evidence type="ECO:0000313" key="4">
    <source>
        <dbReference type="EMBL" id="GGM67308.1"/>
    </source>
</evidence>
<dbReference type="Proteomes" id="UP000642070">
    <property type="component" value="Unassembled WGS sequence"/>
</dbReference>
<dbReference type="SUPFAM" id="SSF51182">
    <property type="entry name" value="RmlC-like cupins"/>
    <property type="match status" value="1"/>
</dbReference>
<dbReference type="EMBL" id="BMPI01000055">
    <property type="protein sequence ID" value="GGM67308.1"/>
    <property type="molecule type" value="Genomic_DNA"/>
</dbReference>
<dbReference type="Gene3D" id="2.60.120.10">
    <property type="entry name" value="Jelly Rolls"/>
    <property type="match status" value="1"/>
</dbReference>